<keyword evidence="2" id="KW-1185">Reference proteome</keyword>
<dbReference type="Proteomes" id="UP000805649">
    <property type="component" value="Unassembled WGS sequence"/>
</dbReference>
<reference evidence="1 2" key="1">
    <citation type="journal article" date="2020" name="Phytopathology">
        <title>Genome Sequence Resources of Colletotrichum truncatum, C. plurivorum, C. musicola, and C. sojae: Four Species Pathogenic to Soybean (Glycine max).</title>
        <authorList>
            <person name="Rogerio F."/>
            <person name="Boufleur T.R."/>
            <person name="Ciampi-Guillardi M."/>
            <person name="Sukno S.A."/>
            <person name="Thon M.R."/>
            <person name="Massola Junior N.S."/>
            <person name="Baroncelli R."/>
        </authorList>
    </citation>
    <scope>NUCLEOTIDE SEQUENCE [LARGE SCALE GENOMIC DNA]</scope>
    <source>
        <strain evidence="1 2">CMES1059</strain>
    </source>
</reference>
<evidence type="ECO:0000313" key="2">
    <source>
        <dbReference type="Proteomes" id="UP000805649"/>
    </source>
</evidence>
<dbReference type="EMBL" id="VUJX02000004">
    <property type="protein sequence ID" value="KAL0937972.1"/>
    <property type="molecule type" value="Genomic_DNA"/>
</dbReference>
<name>A0ACC3Z1J7_COLTU</name>
<comment type="caution">
    <text evidence="1">The sequence shown here is derived from an EMBL/GenBank/DDBJ whole genome shotgun (WGS) entry which is preliminary data.</text>
</comment>
<organism evidence="1 2">
    <name type="scientific">Colletotrichum truncatum</name>
    <name type="common">Anthracnose fungus</name>
    <name type="synonym">Colletotrichum capsici</name>
    <dbReference type="NCBI Taxonomy" id="5467"/>
    <lineage>
        <taxon>Eukaryota</taxon>
        <taxon>Fungi</taxon>
        <taxon>Dikarya</taxon>
        <taxon>Ascomycota</taxon>
        <taxon>Pezizomycotina</taxon>
        <taxon>Sordariomycetes</taxon>
        <taxon>Hypocreomycetidae</taxon>
        <taxon>Glomerellales</taxon>
        <taxon>Glomerellaceae</taxon>
        <taxon>Colletotrichum</taxon>
        <taxon>Colletotrichum truncatum species complex</taxon>
    </lineage>
</organism>
<gene>
    <name evidence="1" type="ORF">CTRU02_207703</name>
</gene>
<protein>
    <submittedName>
        <fullName evidence="1">Thioesterase superfamily protein</fullName>
    </submittedName>
</protein>
<sequence length="209" mass="23225">MVDSTSWPDQIAYFQAIPWCAKVLSEPGIITMPPITRQFDPETRNSEFLGVTLHSQATIPFFVGCFHVPDGNNTQCSATDERPFEKRFVTKIRFFLALNHGLSTVSKDWVHGGAIASIFDECLGSVGFVNKMHGFLDPLPQVTQTLKLTYVRPVLTGSVISVTSRLARFEGSKNFVVEAEMADEKGVVLATAEATFVPLEKRRKLTEKL</sequence>
<accession>A0ACC3Z1J7</accession>
<proteinExistence type="predicted"/>
<evidence type="ECO:0000313" key="1">
    <source>
        <dbReference type="EMBL" id="KAL0937972.1"/>
    </source>
</evidence>